<dbReference type="Proteomes" id="UP001193501">
    <property type="component" value="Unassembled WGS sequence"/>
</dbReference>
<gene>
    <name evidence="1" type="ORF">GV832_18815</name>
</gene>
<reference evidence="1" key="1">
    <citation type="submission" date="2020-01" db="EMBL/GenBank/DDBJ databases">
        <authorList>
            <person name="Chen W.-M."/>
        </authorList>
    </citation>
    <scope>NUCLEOTIDE SEQUENCE</scope>
    <source>
        <strain evidence="1">CYK-10</strain>
    </source>
</reference>
<sequence>MKDAFSPDDAVLLEVFFAPPNGISWESITQRTAPSALLDQILPWLDLLREDRREGPLVLPFVRGGKVVGWYGASLSPTGYYEFENELKAWLGCSYLKQIKLVPEGASYPLAAALRKRFGPRILQFSGESEAAISARLLDYAQLMRRRPKTGGTPVRPVGAIRSDFDRALIARDSVRAEELIEEFKLTGRLNEENLRYLDVRLKAGLGYWEAIARAPSFLRTLADLPLPKQVLSDLIEALYRTYLDPEEATGNFERLTALFAENIGGAYPKLFSSRKGIRTPRVVKAFMLFELMQNRPDRTILTELEALVPAEDPGASVFRSLVDGAGTPPSSEPSPATDEAEVDAAETAYLDEQYDRAFALFKGRPLSKSAVQRQVHCVLFIDTDEARRDFLDRIEAADEALLASLTEAARRKIEAWRQSCLPTQGANARQAGISGWLEWAEALSTGTNPSEVRAMLERRITWDRHEILGNKETANQFSALLSGLAGDAEQVARHAVPAILEAFVPDDKPLSEAGRPIATLLFDLIALDDRVTPTDLSLLQLLAIPLLNSGLSGDEYRNLVSSLEDILNRVGSYTNLTWGLDMAEALAIAPAPSPQARAQRQGFFLQLVGQAQQFAHRLSRHEVIGFFHLCRDFDVERADLGAIALPREDATSAPQPDFSGKLIGIYTLTEAAAQRARATLLEMFPRVRIETNADQVASSRLISLAKAADIFVFAWKSSSHQAYYCVKDAMKPREPVMPTGKGTASLVRAVLDLFS</sequence>
<comment type="caution">
    <text evidence="1">The sequence shown here is derived from an EMBL/GenBank/DDBJ whole genome shotgun (WGS) entry which is preliminary data.</text>
</comment>
<keyword evidence="2" id="KW-1185">Reference proteome</keyword>
<dbReference type="NCBIfam" id="NF041061">
    <property type="entry name" value="DpdD"/>
    <property type="match status" value="1"/>
</dbReference>
<protein>
    <submittedName>
        <fullName evidence="1">Uncharacterized protein</fullName>
    </submittedName>
</protein>
<dbReference type="RefSeq" id="WP_168776445.1">
    <property type="nucleotide sequence ID" value="NZ_JAABNR010000028.1"/>
</dbReference>
<proteinExistence type="predicted"/>
<dbReference type="InterPro" id="IPR049807">
    <property type="entry name" value="DpdD-like"/>
</dbReference>
<evidence type="ECO:0000313" key="2">
    <source>
        <dbReference type="Proteomes" id="UP001193501"/>
    </source>
</evidence>
<name>A0AAE5BW50_9RHOB</name>
<dbReference type="EMBL" id="JAABNR010000028">
    <property type="protein sequence ID" value="NBZ89646.1"/>
    <property type="molecule type" value="Genomic_DNA"/>
</dbReference>
<organism evidence="1 2">
    <name type="scientific">Stagnihabitans tardus</name>
    <dbReference type="NCBI Taxonomy" id="2699202"/>
    <lineage>
        <taxon>Bacteria</taxon>
        <taxon>Pseudomonadati</taxon>
        <taxon>Pseudomonadota</taxon>
        <taxon>Alphaproteobacteria</taxon>
        <taxon>Rhodobacterales</taxon>
        <taxon>Paracoccaceae</taxon>
        <taxon>Stagnihabitans</taxon>
    </lineage>
</organism>
<evidence type="ECO:0000313" key="1">
    <source>
        <dbReference type="EMBL" id="NBZ89646.1"/>
    </source>
</evidence>
<dbReference type="AlphaFoldDB" id="A0AAE5BW50"/>
<accession>A0AAE5BW50</accession>